<accession>A0A1E7LHD0</accession>
<protein>
    <recommendedName>
        <fullName evidence="3">HEAT repeat domain-containing protein</fullName>
    </recommendedName>
</protein>
<sequence>RDRAAVEADPLVRAELLSSLARLDPEGTARAATEAIGPDGSPPELRIAALLASADIGLPWTPAHHEAALALLPLDRLVADRFDHVRNEPLHHLTVTLLLRDTDPDREAVFALLDGALRHPDPEARTEAVWAALTACELSRGAPARLVGALTAAA</sequence>
<gene>
    <name evidence="1" type="ORF">AN221_37030</name>
</gene>
<evidence type="ECO:0008006" key="3">
    <source>
        <dbReference type="Google" id="ProtNLM"/>
    </source>
</evidence>
<dbReference type="SUPFAM" id="SSF48371">
    <property type="entry name" value="ARM repeat"/>
    <property type="match status" value="1"/>
</dbReference>
<reference evidence="1 2" key="1">
    <citation type="journal article" date="2016" name="Front. Microbiol.">
        <title>Comparative Genomics Analysis of Streptomyces Species Reveals Their Adaptation to the Marine Environment and Their Diversity at the Genomic Level.</title>
        <authorList>
            <person name="Tian X."/>
            <person name="Zhang Z."/>
            <person name="Yang T."/>
            <person name="Chen M."/>
            <person name="Li J."/>
            <person name="Chen F."/>
            <person name="Yang J."/>
            <person name="Li W."/>
            <person name="Zhang B."/>
            <person name="Zhang Z."/>
            <person name="Wu J."/>
            <person name="Zhang C."/>
            <person name="Long L."/>
            <person name="Xiao J."/>
        </authorList>
    </citation>
    <scope>NUCLEOTIDE SEQUENCE [LARGE SCALE GENOMIC DNA]</scope>
    <source>
        <strain evidence="1 2">SCSIO M10372</strain>
    </source>
</reference>
<evidence type="ECO:0000313" key="1">
    <source>
        <dbReference type="EMBL" id="OEV15617.1"/>
    </source>
</evidence>
<dbReference type="Proteomes" id="UP000175971">
    <property type="component" value="Unassembled WGS sequence"/>
</dbReference>
<dbReference type="AlphaFoldDB" id="A0A1E7LHD0"/>
<keyword evidence="2" id="KW-1185">Reference proteome</keyword>
<dbReference type="EMBL" id="LJGZ01000107">
    <property type="protein sequence ID" value="OEV15617.1"/>
    <property type="molecule type" value="Genomic_DNA"/>
</dbReference>
<dbReference type="PATRIC" id="fig|518642.7.peg.801"/>
<feature type="non-terminal residue" evidence="1">
    <location>
        <position position="154"/>
    </location>
</feature>
<organism evidence="1 2">
    <name type="scientific">Streptomyces nanshensis</name>
    <dbReference type="NCBI Taxonomy" id="518642"/>
    <lineage>
        <taxon>Bacteria</taxon>
        <taxon>Bacillati</taxon>
        <taxon>Actinomycetota</taxon>
        <taxon>Actinomycetes</taxon>
        <taxon>Kitasatosporales</taxon>
        <taxon>Streptomycetaceae</taxon>
        <taxon>Streptomyces</taxon>
    </lineage>
</organism>
<name>A0A1E7LHD0_9ACTN</name>
<dbReference type="InterPro" id="IPR016024">
    <property type="entry name" value="ARM-type_fold"/>
</dbReference>
<comment type="caution">
    <text evidence="1">The sequence shown here is derived from an EMBL/GenBank/DDBJ whole genome shotgun (WGS) entry which is preliminary data.</text>
</comment>
<evidence type="ECO:0000313" key="2">
    <source>
        <dbReference type="Proteomes" id="UP000175971"/>
    </source>
</evidence>
<feature type="non-terminal residue" evidence="1">
    <location>
        <position position="1"/>
    </location>
</feature>
<proteinExistence type="predicted"/>